<name>A0A9X8EJQ3_PSEPU</name>
<reference evidence="1 2" key="1">
    <citation type="submission" date="2018-11" db="EMBL/GenBank/DDBJ databases">
        <title>Genomic analyses of the natural microbiome of Caenorhabditis elegans.</title>
        <authorList>
            <person name="Samuel B."/>
        </authorList>
    </citation>
    <scope>NUCLEOTIDE SEQUENCE [LARGE SCALE GENOMIC DNA]</scope>
    <source>
        <strain evidence="1 2">BIGb0473</strain>
    </source>
</reference>
<dbReference type="Proteomes" id="UP000269115">
    <property type="component" value="Unassembled WGS sequence"/>
</dbReference>
<protein>
    <submittedName>
        <fullName evidence="1">Uncharacterized protein</fullName>
    </submittedName>
</protein>
<evidence type="ECO:0000313" key="2">
    <source>
        <dbReference type="Proteomes" id="UP000269115"/>
    </source>
</evidence>
<proteinExistence type="predicted"/>
<accession>A0A9X8EJQ3</accession>
<comment type="caution">
    <text evidence="1">The sequence shown here is derived from an EMBL/GenBank/DDBJ whole genome shotgun (WGS) entry which is preliminary data.</text>
</comment>
<sequence length="61" mass="6783">MQIVESRWCRLGGQKTMAHGGKLPKRCDFIQDSRRERPQARAGLNLTGATVITRVIGSNLC</sequence>
<dbReference type="AlphaFoldDB" id="A0A9X8EJQ3"/>
<gene>
    <name evidence="1" type="ORF">EDF85_4071</name>
</gene>
<evidence type="ECO:0000313" key="1">
    <source>
        <dbReference type="EMBL" id="ROQ48331.1"/>
    </source>
</evidence>
<organism evidence="1 2">
    <name type="scientific">Pseudomonas putida</name>
    <name type="common">Arthrobacter siderocapsulatus</name>
    <dbReference type="NCBI Taxonomy" id="303"/>
    <lineage>
        <taxon>Bacteria</taxon>
        <taxon>Pseudomonadati</taxon>
        <taxon>Pseudomonadota</taxon>
        <taxon>Gammaproteobacteria</taxon>
        <taxon>Pseudomonadales</taxon>
        <taxon>Pseudomonadaceae</taxon>
        <taxon>Pseudomonas</taxon>
    </lineage>
</organism>
<dbReference type="EMBL" id="RJUR01000015">
    <property type="protein sequence ID" value="ROQ48331.1"/>
    <property type="molecule type" value="Genomic_DNA"/>
</dbReference>